<evidence type="ECO:0000313" key="2">
    <source>
        <dbReference type="Proteomes" id="UP000295433"/>
    </source>
</evidence>
<keyword evidence="2" id="KW-1185">Reference proteome</keyword>
<evidence type="ECO:0000313" key="1">
    <source>
        <dbReference type="EMBL" id="TCV06821.1"/>
    </source>
</evidence>
<dbReference type="Pfam" id="PF07233">
    <property type="entry name" value="DUF1425"/>
    <property type="match status" value="1"/>
</dbReference>
<dbReference type="AlphaFoldDB" id="A0A4R3VQE2"/>
<dbReference type="PROSITE" id="PS51257">
    <property type="entry name" value="PROKAR_LIPOPROTEIN"/>
    <property type="match status" value="1"/>
</dbReference>
<dbReference type="Gene3D" id="2.60.40.3230">
    <property type="match status" value="1"/>
</dbReference>
<dbReference type="InterPro" id="IPR010824">
    <property type="entry name" value="DUF1425"/>
</dbReference>
<sequence>MRNPTFISACLIAGFLAGCSAPKVMSINDRQTLILDASVLSAGIIAGNPSLDAENGLPRASSIVSNDASHAVTLHYRFYWYDENGLDVLPFEEVQTLDIPPQTEVKIFSMRSRPNARQVRLHLFL</sequence>
<gene>
    <name evidence="1" type="ORF">EDC54_10367</name>
</gene>
<dbReference type="CDD" id="cd09030">
    <property type="entry name" value="DUF1425"/>
    <property type="match status" value="1"/>
</dbReference>
<reference evidence="1 2" key="1">
    <citation type="submission" date="2019-03" db="EMBL/GenBank/DDBJ databases">
        <title>Genomic Encyclopedia of Type Strains, Phase IV (KMG-IV): sequencing the most valuable type-strain genomes for metagenomic binning, comparative biology and taxonomic classification.</title>
        <authorList>
            <person name="Goeker M."/>
        </authorList>
    </citation>
    <scope>NUCLEOTIDE SEQUENCE [LARGE SCALE GENOMIC DNA]</scope>
    <source>
        <strain evidence="1 2">DSM 16730</strain>
    </source>
</reference>
<organism evidence="1 2">
    <name type="scientific">Samsonia erythrinae</name>
    <dbReference type="NCBI Taxonomy" id="160434"/>
    <lineage>
        <taxon>Bacteria</taxon>
        <taxon>Pseudomonadati</taxon>
        <taxon>Pseudomonadota</taxon>
        <taxon>Gammaproteobacteria</taxon>
        <taxon>Enterobacterales</taxon>
        <taxon>Pectobacteriaceae</taxon>
        <taxon>Samsonia</taxon>
    </lineage>
</organism>
<accession>A0A4R3VQE2</accession>
<dbReference type="InterPro" id="IPR038483">
    <property type="entry name" value="YcfL-like_sf"/>
</dbReference>
<protein>
    <submittedName>
        <fullName evidence="1">Uncharacterized protein YcfL</fullName>
    </submittedName>
</protein>
<proteinExistence type="predicted"/>
<name>A0A4R3VQE2_9GAMM</name>
<dbReference type="OrthoDB" id="5616034at2"/>
<dbReference type="Proteomes" id="UP000295433">
    <property type="component" value="Unassembled WGS sequence"/>
</dbReference>
<dbReference type="EMBL" id="SMBY01000003">
    <property type="protein sequence ID" value="TCV06821.1"/>
    <property type="molecule type" value="Genomic_DNA"/>
</dbReference>
<comment type="caution">
    <text evidence="1">The sequence shown here is derived from an EMBL/GenBank/DDBJ whole genome shotgun (WGS) entry which is preliminary data.</text>
</comment>
<dbReference type="RefSeq" id="WP_132454571.1">
    <property type="nucleotide sequence ID" value="NZ_JAWIZJ010000003.1"/>
</dbReference>